<keyword evidence="5" id="KW-0326">Glycosidase</keyword>
<keyword evidence="8" id="KW-1185">Reference proteome</keyword>
<dbReference type="GO" id="GO:0005975">
    <property type="term" value="P:carbohydrate metabolic process"/>
    <property type="evidence" value="ECO:0007669"/>
    <property type="project" value="InterPro"/>
</dbReference>
<reference evidence="7 8" key="1">
    <citation type="submission" date="2020-05" db="EMBL/GenBank/DDBJ databases">
        <title>Complete genome sequence of Gemmatimonas greenlandica TET16.</title>
        <authorList>
            <person name="Zeng Y."/>
        </authorList>
    </citation>
    <scope>NUCLEOTIDE SEQUENCE [LARGE SCALE GENOMIC DNA]</scope>
    <source>
        <strain evidence="7 8">TET16</strain>
    </source>
</reference>
<dbReference type="InterPro" id="IPR001764">
    <property type="entry name" value="Glyco_hydro_3_N"/>
</dbReference>
<dbReference type="KEGG" id="ggr:HKW67_10175"/>
<dbReference type="Proteomes" id="UP000500938">
    <property type="component" value="Chromosome"/>
</dbReference>
<evidence type="ECO:0000313" key="7">
    <source>
        <dbReference type="EMBL" id="QJR35850.1"/>
    </source>
</evidence>
<evidence type="ECO:0000256" key="3">
    <source>
        <dbReference type="ARBA" id="ARBA00012663"/>
    </source>
</evidence>
<dbReference type="GO" id="GO:0004563">
    <property type="term" value="F:beta-N-acetylhexosaminidase activity"/>
    <property type="evidence" value="ECO:0007669"/>
    <property type="project" value="UniProtKB-EC"/>
</dbReference>
<evidence type="ECO:0000256" key="1">
    <source>
        <dbReference type="ARBA" id="ARBA00001231"/>
    </source>
</evidence>
<evidence type="ECO:0000256" key="2">
    <source>
        <dbReference type="ARBA" id="ARBA00005336"/>
    </source>
</evidence>
<protein>
    <recommendedName>
        <fullName evidence="3">beta-N-acetylhexosaminidase</fullName>
        <ecNumber evidence="3">3.2.1.52</ecNumber>
    </recommendedName>
</protein>
<gene>
    <name evidence="7" type="ORF">HKW67_10175</name>
</gene>
<evidence type="ECO:0000259" key="6">
    <source>
        <dbReference type="Pfam" id="PF00933"/>
    </source>
</evidence>
<evidence type="ECO:0000256" key="4">
    <source>
        <dbReference type="ARBA" id="ARBA00022801"/>
    </source>
</evidence>
<comment type="similarity">
    <text evidence="2">Belongs to the glycosyl hydrolase 3 family.</text>
</comment>
<dbReference type="InterPro" id="IPR017853">
    <property type="entry name" value="GH"/>
</dbReference>
<dbReference type="EC" id="3.2.1.52" evidence="3"/>
<name>A0A6M4IMH0_9BACT</name>
<proteinExistence type="inferred from homology"/>
<evidence type="ECO:0000313" key="8">
    <source>
        <dbReference type="Proteomes" id="UP000500938"/>
    </source>
</evidence>
<evidence type="ECO:0000256" key="5">
    <source>
        <dbReference type="ARBA" id="ARBA00023295"/>
    </source>
</evidence>
<dbReference type="EMBL" id="CP053085">
    <property type="protein sequence ID" value="QJR35850.1"/>
    <property type="molecule type" value="Genomic_DNA"/>
</dbReference>
<accession>A0A6M4IMH0</accession>
<comment type="catalytic activity">
    <reaction evidence="1">
        <text>Hydrolysis of terminal non-reducing N-acetyl-D-hexosamine residues in N-acetyl-beta-D-hexosaminides.</text>
        <dbReference type="EC" id="3.2.1.52"/>
    </reaction>
</comment>
<dbReference type="PANTHER" id="PTHR30480:SF13">
    <property type="entry name" value="BETA-HEXOSAMINIDASE"/>
    <property type="match status" value="1"/>
</dbReference>
<dbReference type="InterPro" id="IPR036962">
    <property type="entry name" value="Glyco_hydro_3_N_sf"/>
</dbReference>
<keyword evidence="4" id="KW-0378">Hydrolase</keyword>
<feature type="domain" description="Glycoside hydrolase family 3 N-terminal" evidence="6">
    <location>
        <begin position="58"/>
        <end position="318"/>
    </location>
</feature>
<dbReference type="PANTHER" id="PTHR30480">
    <property type="entry name" value="BETA-HEXOSAMINIDASE-RELATED"/>
    <property type="match status" value="1"/>
</dbReference>
<dbReference type="SUPFAM" id="SSF51445">
    <property type="entry name" value="(Trans)glycosidases"/>
    <property type="match status" value="1"/>
</dbReference>
<sequence>MSEQSRREVAQLLIPVLRWSPSGGFADTRPLIEQSLALGVGGFQLVGGEQDGVRALAKELQLKSRHPLLIAADLERGAGQQFAGATGLPPLAAITSLDDIEALRRAARLTAREARTMGVNWNLAPVSDLDLLLENPIIGTRAMGTDARKVAQLVTAWIEACQAEGVLACAKHFPGMGRVTRDPNLELPVVETPADQLKEQDLQPFRAAITGGVASVMTSHVLYPALDSSRVPATLSREILQWLLRQQLKFDNLIVADTMTMVAAREGRTAAETAVLAVRGGCDVLLAPGDLEDALNALERAYDDGTLEPERVKHSVRRRLKWAQWASPPNDWRRPSGADTAWGALLADKVIRVDHGPLPPVGTITEMAIVDDDHQADGPSVERTGIAEAMRLGGNDARLVDAPTPASGGPFVIALFADYVAGKGRTTLLPETVAQVHALVAQAEALQRSVILIGLGDPRWVAQLGMTHPTVLAWGGDRVMQQAAGRGLLRNKK</sequence>
<dbReference type="AlphaFoldDB" id="A0A6M4IMH0"/>
<dbReference type="GO" id="GO:0009254">
    <property type="term" value="P:peptidoglycan turnover"/>
    <property type="evidence" value="ECO:0007669"/>
    <property type="project" value="TreeGrafter"/>
</dbReference>
<dbReference type="RefSeq" id="WP_171225280.1">
    <property type="nucleotide sequence ID" value="NZ_CP053085.1"/>
</dbReference>
<organism evidence="7 8">
    <name type="scientific">Gemmatimonas groenlandica</name>
    <dbReference type="NCBI Taxonomy" id="2732249"/>
    <lineage>
        <taxon>Bacteria</taxon>
        <taxon>Pseudomonadati</taxon>
        <taxon>Gemmatimonadota</taxon>
        <taxon>Gemmatimonadia</taxon>
        <taxon>Gemmatimonadales</taxon>
        <taxon>Gemmatimonadaceae</taxon>
        <taxon>Gemmatimonas</taxon>
    </lineage>
</organism>
<dbReference type="Pfam" id="PF00933">
    <property type="entry name" value="Glyco_hydro_3"/>
    <property type="match status" value="1"/>
</dbReference>
<dbReference type="InterPro" id="IPR050226">
    <property type="entry name" value="NagZ_Beta-hexosaminidase"/>
</dbReference>
<dbReference type="Gene3D" id="3.20.20.300">
    <property type="entry name" value="Glycoside hydrolase, family 3, N-terminal domain"/>
    <property type="match status" value="1"/>
</dbReference>